<feature type="region of interest" description="Disordered" evidence="1">
    <location>
        <begin position="1"/>
        <end position="111"/>
    </location>
</feature>
<protein>
    <submittedName>
        <fullName evidence="2">Uncharacterized protein</fullName>
    </submittedName>
</protein>
<evidence type="ECO:0000256" key="1">
    <source>
        <dbReference type="SAM" id="MobiDB-lite"/>
    </source>
</evidence>
<organism evidence="2 3">
    <name type="scientific">Apiospora kogelbergensis</name>
    <dbReference type="NCBI Taxonomy" id="1337665"/>
    <lineage>
        <taxon>Eukaryota</taxon>
        <taxon>Fungi</taxon>
        <taxon>Dikarya</taxon>
        <taxon>Ascomycota</taxon>
        <taxon>Pezizomycotina</taxon>
        <taxon>Sordariomycetes</taxon>
        <taxon>Xylariomycetidae</taxon>
        <taxon>Amphisphaeriales</taxon>
        <taxon>Apiosporaceae</taxon>
        <taxon>Apiospora</taxon>
    </lineage>
</organism>
<keyword evidence="3" id="KW-1185">Reference proteome</keyword>
<name>A0AAW0QU23_9PEZI</name>
<feature type="compositionally biased region" description="Low complexity" evidence="1">
    <location>
        <begin position="33"/>
        <end position="48"/>
    </location>
</feature>
<sequence>MANPLGCSTTARTASEAPTELLSPDQVPALKLANPSDSSDDAGAAAPAPHVPQSPASRQLDEERSVRFRPDSPNTILFLYSDSDGDDSSSSNSSEAPPQHTPDAHTAPSPFVQPYRFKKDTLYYIDKRLNDPARLERHIRDWFKVMPQPRLTITGTHKEMDYYAAVYYGGLSYQPEYYTVLDFKIYIDMTPYLSLPGTHDNP</sequence>
<gene>
    <name evidence="2" type="ORF">PG999_012237</name>
</gene>
<evidence type="ECO:0000313" key="2">
    <source>
        <dbReference type="EMBL" id="KAK8101863.1"/>
    </source>
</evidence>
<comment type="caution">
    <text evidence="2">The sequence shown here is derived from an EMBL/GenBank/DDBJ whole genome shotgun (WGS) entry which is preliminary data.</text>
</comment>
<dbReference type="AlphaFoldDB" id="A0AAW0QU23"/>
<feature type="compositionally biased region" description="Basic and acidic residues" evidence="1">
    <location>
        <begin position="59"/>
        <end position="70"/>
    </location>
</feature>
<reference evidence="2 3" key="1">
    <citation type="submission" date="2023-01" db="EMBL/GenBank/DDBJ databases">
        <title>Analysis of 21 Apiospora genomes using comparative genomics revels a genus with tremendous synthesis potential of carbohydrate active enzymes and secondary metabolites.</title>
        <authorList>
            <person name="Sorensen T."/>
        </authorList>
    </citation>
    <scope>NUCLEOTIDE SEQUENCE [LARGE SCALE GENOMIC DNA]</scope>
    <source>
        <strain evidence="2 3">CBS 117206</strain>
    </source>
</reference>
<dbReference type="Proteomes" id="UP001392437">
    <property type="component" value="Unassembled WGS sequence"/>
</dbReference>
<dbReference type="EMBL" id="JAQQWP010000009">
    <property type="protein sequence ID" value="KAK8101863.1"/>
    <property type="molecule type" value="Genomic_DNA"/>
</dbReference>
<accession>A0AAW0QU23</accession>
<proteinExistence type="predicted"/>
<feature type="compositionally biased region" description="Polar residues" evidence="1">
    <location>
        <begin position="1"/>
        <end position="13"/>
    </location>
</feature>
<evidence type="ECO:0000313" key="3">
    <source>
        <dbReference type="Proteomes" id="UP001392437"/>
    </source>
</evidence>